<feature type="binding site" description="axial binding residue" evidence="9">
    <location>
        <position position="505"/>
    </location>
    <ligand>
        <name>heme</name>
        <dbReference type="ChEBI" id="CHEBI:30413"/>
    </ligand>
    <ligandPart>
        <name>Fe</name>
        <dbReference type="ChEBI" id="CHEBI:18248"/>
    </ligandPart>
</feature>
<evidence type="ECO:0000256" key="6">
    <source>
        <dbReference type="ARBA" id="ARBA00023002"/>
    </source>
</evidence>
<keyword evidence="11" id="KW-0472">Membrane</keyword>
<dbReference type="GO" id="GO:0020037">
    <property type="term" value="F:heme binding"/>
    <property type="evidence" value="ECO:0007669"/>
    <property type="project" value="InterPro"/>
</dbReference>
<dbReference type="AlphaFoldDB" id="A0AAD7GGS5"/>
<dbReference type="InterPro" id="IPR001128">
    <property type="entry name" value="Cyt_P450"/>
</dbReference>
<dbReference type="EMBL" id="JARKIE010000067">
    <property type="protein sequence ID" value="KAJ7690142.1"/>
    <property type="molecule type" value="Genomic_DNA"/>
</dbReference>
<evidence type="ECO:0000256" key="4">
    <source>
        <dbReference type="ARBA" id="ARBA00022617"/>
    </source>
</evidence>
<proteinExistence type="inferred from homology"/>
<name>A0AAD7GGS5_MYCRO</name>
<dbReference type="PROSITE" id="PS00086">
    <property type="entry name" value="CYTOCHROME_P450"/>
    <property type="match status" value="1"/>
</dbReference>
<comment type="caution">
    <text evidence="12">The sequence shown here is derived from an EMBL/GenBank/DDBJ whole genome shotgun (WGS) entry which is preliminary data.</text>
</comment>
<dbReference type="GO" id="GO:0004497">
    <property type="term" value="F:monooxygenase activity"/>
    <property type="evidence" value="ECO:0007669"/>
    <property type="project" value="UniProtKB-KW"/>
</dbReference>
<dbReference type="InterPro" id="IPR050364">
    <property type="entry name" value="Cytochrome_P450_fung"/>
</dbReference>
<keyword evidence="7 9" id="KW-0408">Iron</keyword>
<dbReference type="CDD" id="cd11065">
    <property type="entry name" value="CYP64-like"/>
    <property type="match status" value="1"/>
</dbReference>
<evidence type="ECO:0000256" key="5">
    <source>
        <dbReference type="ARBA" id="ARBA00022723"/>
    </source>
</evidence>
<dbReference type="Gene3D" id="1.10.630.10">
    <property type="entry name" value="Cytochrome P450"/>
    <property type="match status" value="1"/>
</dbReference>
<dbReference type="InterPro" id="IPR036396">
    <property type="entry name" value="Cyt_P450_sf"/>
</dbReference>
<keyword evidence="6 10" id="KW-0560">Oxidoreductase</keyword>
<dbReference type="InterPro" id="IPR017972">
    <property type="entry name" value="Cyt_P450_CS"/>
</dbReference>
<comment type="cofactor">
    <cofactor evidence="1 9">
        <name>heme</name>
        <dbReference type="ChEBI" id="CHEBI:30413"/>
    </cofactor>
</comment>
<organism evidence="12 13">
    <name type="scientific">Mycena rosella</name>
    <name type="common">Pink bonnet</name>
    <name type="synonym">Agaricus rosellus</name>
    <dbReference type="NCBI Taxonomy" id="1033263"/>
    <lineage>
        <taxon>Eukaryota</taxon>
        <taxon>Fungi</taxon>
        <taxon>Dikarya</taxon>
        <taxon>Basidiomycota</taxon>
        <taxon>Agaricomycotina</taxon>
        <taxon>Agaricomycetes</taxon>
        <taxon>Agaricomycetidae</taxon>
        <taxon>Agaricales</taxon>
        <taxon>Marasmiineae</taxon>
        <taxon>Mycenaceae</taxon>
        <taxon>Mycena</taxon>
    </lineage>
</organism>
<dbReference type="PANTHER" id="PTHR46300:SF7">
    <property type="entry name" value="P450, PUTATIVE (EUROFUNG)-RELATED"/>
    <property type="match status" value="1"/>
</dbReference>
<dbReference type="Pfam" id="PF00067">
    <property type="entry name" value="p450"/>
    <property type="match status" value="1"/>
</dbReference>
<dbReference type="Proteomes" id="UP001221757">
    <property type="component" value="Unassembled WGS sequence"/>
</dbReference>
<dbReference type="PRINTS" id="PR00463">
    <property type="entry name" value="EP450I"/>
</dbReference>
<evidence type="ECO:0000256" key="8">
    <source>
        <dbReference type="ARBA" id="ARBA00023033"/>
    </source>
</evidence>
<dbReference type="PRINTS" id="PR00385">
    <property type="entry name" value="P450"/>
</dbReference>
<evidence type="ECO:0000313" key="13">
    <source>
        <dbReference type="Proteomes" id="UP001221757"/>
    </source>
</evidence>
<dbReference type="SUPFAM" id="SSF48264">
    <property type="entry name" value="Cytochrome P450"/>
    <property type="match status" value="1"/>
</dbReference>
<protein>
    <submittedName>
        <fullName evidence="12">Cytochrome P450</fullName>
    </submittedName>
</protein>
<keyword evidence="4 9" id="KW-0349">Heme</keyword>
<keyword evidence="5 9" id="KW-0479">Metal-binding</keyword>
<sequence>MNLITGRSEYLVIPGVGFLDPSPSYHSLVMTGPVDKPPLAEDFLGGIFPRNSSGATFIGLIAMNSNRLPLIYALLCASAIALLFYFRVRRHSLPLPPGPRKLPLVGNLFSMPRHTEWETFWKWSKEYDSDIIYLNAIGTSIVVLSSVEAAEDLLDKRSAIYSDRPAGHMLELIGGYFMFALQRYGDTWRTHRRHFHHELNAVAARRFRSLELQQAHHLLRRVLENPDAFAEHYDYIFGGIMMTMAYGLDTLPHDDPYISAAHGALRVLTGAAVPGRFLVDVIPALKYVPAWFPGASFKRKAAEWKKLIQEMVDLPFAASKDAMARGIERPSFIASRLTATDDGNDEAALELDIKQVSATMYATDARNGHGRATLLMFLRAMMENPNAQKMAQQEIDAVIRPGHLPGFEDEDQLPYLTAVVKETMRWWPVAPMGVPHAVTEDDIYRGYRIPAGSVIIANSWAMLHDESTYPDPHAFKPERFLLNGKLNPAVRDPLDIVFGFGRRSCPGRYLGLDSVWIMIASMLAVFDVSKAIGEDGKPIEPPPGQISELVVAPVPFKCSIKPRSRAAAELVLSTAVL</sequence>
<evidence type="ECO:0000256" key="11">
    <source>
        <dbReference type="SAM" id="Phobius"/>
    </source>
</evidence>
<keyword evidence="11" id="KW-0812">Transmembrane</keyword>
<dbReference type="GO" id="GO:0005506">
    <property type="term" value="F:iron ion binding"/>
    <property type="evidence" value="ECO:0007669"/>
    <property type="project" value="InterPro"/>
</dbReference>
<comment type="pathway">
    <text evidence="2">Secondary metabolite biosynthesis.</text>
</comment>
<evidence type="ECO:0000256" key="9">
    <source>
        <dbReference type="PIRSR" id="PIRSR602401-1"/>
    </source>
</evidence>
<feature type="transmembrane region" description="Helical" evidence="11">
    <location>
        <begin position="70"/>
        <end position="88"/>
    </location>
</feature>
<comment type="similarity">
    <text evidence="3 10">Belongs to the cytochrome P450 family.</text>
</comment>
<evidence type="ECO:0000256" key="7">
    <source>
        <dbReference type="ARBA" id="ARBA00023004"/>
    </source>
</evidence>
<accession>A0AAD7GGS5</accession>
<dbReference type="InterPro" id="IPR002401">
    <property type="entry name" value="Cyt_P450_E_grp-I"/>
</dbReference>
<reference evidence="12" key="1">
    <citation type="submission" date="2023-03" db="EMBL/GenBank/DDBJ databases">
        <title>Massive genome expansion in bonnet fungi (Mycena s.s.) driven by repeated elements and novel gene families across ecological guilds.</title>
        <authorList>
            <consortium name="Lawrence Berkeley National Laboratory"/>
            <person name="Harder C.B."/>
            <person name="Miyauchi S."/>
            <person name="Viragh M."/>
            <person name="Kuo A."/>
            <person name="Thoen E."/>
            <person name="Andreopoulos B."/>
            <person name="Lu D."/>
            <person name="Skrede I."/>
            <person name="Drula E."/>
            <person name="Henrissat B."/>
            <person name="Morin E."/>
            <person name="Kohler A."/>
            <person name="Barry K."/>
            <person name="LaButti K."/>
            <person name="Morin E."/>
            <person name="Salamov A."/>
            <person name="Lipzen A."/>
            <person name="Mereny Z."/>
            <person name="Hegedus B."/>
            <person name="Baldrian P."/>
            <person name="Stursova M."/>
            <person name="Weitz H."/>
            <person name="Taylor A."/>
            <person name="Grigoriev I.V."/>
            <person name="Nagy L.G."/>
            <person name="Martin F."/>
            <person name="Kauserud H."/>
        </authorList>
    </citation>
    <scope>NUCLEOTIDE SEQUENCE</scope>
    <source>
        <strain evidence="12">CBHHK067</strain>
    </source>
</reference>
<evidence type="ECO:0000313" key="12">
    <source>
        <dbReference type="EMBL" id="KAJ7690142.1"/>
    </source>
</evidence>
<keyword evidence="8 10" id="KW-0503">Monooxygenase</keyword>
<dbReference type="PANTHER" id="PTHR46300">
    <property type="entry name" value="P450, PUTATIVE (EUROFUNG)-RELATED-RELATED"/>
    <property type="match status" value="1"/>
</dbReference>
<evidence type="ECO:0000256" key="2">
    <source>
        <dbReference type="ARBA" id="ARBA00005179"/>
    </source>
</evidence>
<evidence type="ECO:0000256" key="10">
    <source>
        <dbReference type="RuleBase" id="RU000461"/>
    </source>
</evidence>
<evidence type="ECO:0000256" key="3">
    <source>
        <dbReference type="ARBA" id="ARBA00010617"/>
    </source>
</evidence>
<evidence type="ECO:0000256" key="1">
    <source>
        <dbReference type="ARBA" id="ARBA00001971"/>
    </source>
</evidence>
<keyword evidence="11" id="KW-1133">Transmembrane helix</keyword>
<gene>
    <name evidence="12" type="ORF">B0H17DRAFT_596738</name>
</gene>
<dbReference type="GO" id="GO:0016705">
    <property type="term" value="F:oxidoreductase activity, acting on paired donors, with incorporation or reduction of molecular oxygen"/>
    <property type="evidence" value="ECO:0007669"/>
    <property type="project" value="InterPro"/>
</dbReference>
<keyword evidence="13" id="KW-1185">Reference proteome</keyword>